<keyword evidence="1" id="KW-0812">Transmembrane</keyword>
<feature type="transmembrane region" description="Helical" evidence="1">
    <location>
        <begin position="144"/>
        <end position="165"/>
    </location>
</feature>
<feature type="transmembrane region" description="Helical" evidence="1">
    <location>
        <begin position="177"/>
        <end position="201"/>
    </location>
</feature>
<dbReference type="PANTHER" id="PTHR43471:SF1">
    <property type="entry name" value="ABC TRANSPORTER PERMEASE PROTEIN NOSY-RELATED"/>
    <property type="match status" value="1"/>
</dbReference>
<sequence>MSAVTVAKKDFEDAVRSRKLMLLTAVFALFTLGGAYLAAEFGELFGEELGDGAQSTIELVLALQTSAGFLVPIIALVVGYKAIAGERESGSLKFLLGLPHTRRDVVVGKILGRSAVVAVSILIGFGVGFVGLLAFVGSVSIVDYLLFTLVTILFGVVYVCLGVGVSSLTKSTSRAAIGAFGIILFFWFLWSTLVQVALYLVEGEFFMEEFPEWYISLLSISPDAAYGSAIGAVFSDSSFTMADAYQYDVGELPLVAEPWFGFVILALWALLPLAIGLWAFGRADL</sequence>
<evidence type="ECO:0000256" key="1">
    <source>
        <dbReference type="SAM" id="Phobius"/>
    </source>
</evidence>
<dbReference type="GO" id="GO:0005886">
    <property type="term" value="C:plasma membrane"/>
    <property type="evidence" value="ECO:0007669"/>
    <property type="project" value="UniProtKB-SubCell"/>
</dbReference>
<dbReference type="PANTHER" id="PTHR43471">
    <property type="entry name" value="ABC TRANSPORTER PERMEASE"/>
    <property type="match status" value="1"/>
</dbReference>
<evidence type="ECO:0000313" key="3">
    <source>
        <dbReference type="Proteomes" id="UP000011602"/>
    </source>
</evidence>
<dbReference type="AlphaFoldDB" id="L9X0G5"/>
<dbReference type="PATRIC" id="fig|1227499.3.peg.2362"/>
<keyword evidence="1" id="KW-1133">Transmembrane helix</keyword>
<protein>
    <submittedName>
        <fullName evidence="2">ABC transporter</fullName>
    </submittedName>
</protein>
<comment type="caution">
    <text evidence="2">The sequence shown here is derived from an EMBL/GenBank/DDBJ whole genome shotgun (WGS) entry which is preliminary data.</text>
</comment>
<feature type="transmembrane region" description="Helical" evidence="1">
    <location>
        <begin position="110"/>
        <end position="138"/>
    </location>
</feature>
<dbReference type="OrthoDB" id="86287at2157"/>
<feature type="transmembrane region" description="Helical" evidence="1">
    <location>
        <begin position="20"/>
        <end position="39"/>
    </location>
</feature>
<dbReference type="eggNOG" id="arCOG02438">
    <property type="taxonomic scope" value="Archaea"/>
</dbReference>
<keyword evidence="1" id="KW-0472">Membrane</keyword>
<keyword evidence="3" id="KW-1185">Reference proteome</keyword>
<organism evidence="2 3">
    <name type="scientific">Natronolimnohabitans innermongolicus JCM 12255</name>
    <dbReference type="NCBI Taxonomy" id="1227499"/>
    <lineage>
        <taxon>Archaea</taxon>
        <taxon>Methanobacteriati</taxon>
        <taxon>Methanobacteriota</taxon>
        <taxon>Stenosarchaea group</taxon>
        <taxon>Halobacteria</taxon>
        <taxon>Halobacteriales</taxon>
        <taxon>Natrialbaceae</taxon>
        <taxon>Natronolimnohabitans</taxon>
    </lineage>
</organism>
<gene>
    <name evidence="2" type="ORF">C493_11562</name>
</gene>
<name>L9X0G5_9EURY</name>
<dbReference type="GO" id="GO:0140359">
    <property type="term" value="F:ABC-type transporter activity"/>
    <property type="evidence" value="ECO:0007669"/>
    <property type="project" value="InterPro"/>
</dbReference>
<proteinExistence type="predicted"/>
<dbReference type="Proteomes" id="UP000011602">
    <property type="component" value="Unassembled WGS sequence"/>
</dbReference>
<evidence type="ECO:0000313" key="2">
    <source>
        <dbReference type="EMBL" id="ELY55117.1"/>
    </source>
</evidence>
<accession>L9X0G5</accession>
<dbReference type="Pfam" id="PF12679">
    <property type="entry name" value="ABC2_membrane_2"/>
    <property type="match status" value="1"/>
</dbReference>
<reference evidence="2 3" key="1">
    <citation type="journal article" date="2014" name="PLoS Genet.">
        <title>Phylogenetically driven sequencing of extremely halophilic archaea reveals strategies for static and dynamic osmo-response.</title>
        <authorList>
            <person name="Becker E.A."/>
            <person name="Seitzer P.M."/>
            <person name="Tritt A."/>
            <person name="Larsen D."/>
            <person name="Krusor M."/>
            <person name="Yao A.I."/>
            <person name="Wu D."/>
            <person name="Madern D."/>
            <person name="Eisen J.A."/>
            <person name="Darling A.E."/>
            <person name="Facciotti M.T."/>
        </authorList>
    </citation>
    <scope>NUCLEOTIDE SEQUENCE [LARGE SCALE GENOMIC DNA]</scope>
    <source>
        <strain evidence="2 3">JCM 12255</strain>
    </source>
</reference>
<dbReference type="RefSeq" id="WP_007259592.1">
    <property type="nucleotide sequence ID" value="NZ_AOHZ01000051.1"/>
</dbReference>
<dbReference type="EMBL" id="AOHZ01000051">
    <property type="protein sequence ID" value="ELY55117.1"/>
    <property type="molecule type" value="Genomic_DNA"/>
</dbReference>
<feature type="transmembrane region" description="Helical" evidence="1">
    <location>
        <begin position="259"/>
        <end position="280"/>
    </location>
</feature>
<feature type="transmembrane region" description="Helical" evidence="1">
    <location>
        <begin position="59"/>
        <end position="83"/>
    </location>
</feature>
<dbReference type="STRING" id="1227499.C493_11562"/>